<keyword evidence="1" id="KW-1133">Transmembrane helix</keyword>
<sequence length="61" mass="7271">MINYEKSCSNIRSNQMDCIDNNCIIMMFTCCKLISMISKIDTYTWVRIFIPIIPTFFTIYK</sequence>
<comment type="caution">
    <text evidence="2">The sequence shown here is derived from an EMBL/GenBank/DDBJ whole genome shotgun (WGS) entry which is preliminary data.</text>
</comment>
<dbReference type="Proteomes" id="UP000266673">
    <property type="component" value="Unassembled WGS sequence"/>
</dbReference>
<keyword evidence="3" id="KW-1185">Reference proteome</keyword>
<organism evidence="2 3">
    <name type="scientific">Gigaspora rosea</name>
    <dbReference type="NCBI Taxonomy" id="44941"/>
    <lineage>
        <taxon>Eukaryota</taxon>
        <taxon>Fungi</taxon>
        <taxon>Fungi incertae sedis</taxon>
        <taxon>Mucoromycota</taxon>
        <taxon>Glomeromycotina</taxon>
        <taxon>Glomeromycetes</taxon>
        <taxon>Diversisporales</taxon>
        <taxon>Gigasporaceae</taxon>
        <taxon>Gigaspora</taxon>
    </lineage>
</organism>
<dbReference type="AlphaFoldDB" id="A0A397VVL4"/>
<reference evidence="2 3" key="1">
    <citation type="submission" date="2018-06" db="EMBL/GenBank/DDBJ databases">
        <title>Comparative genomics reveals the genomic features of Rhizophagus irregularis, R. cerebriforme, R. diaphanum and Gigaspora rosea, and their symbiotic lifestyle signature.</title>
        <authorList>
            <person name="Morin E."/>
            <person name="San Clemente H."/>
            <person name="Chen E.C.H."/>
            <person name="De La Providencia I."/>
            <person name="Hainaut M."/>
            <person name="Kuo A."/>
            <person name="Kohler A."/>
            <person name="Murat C."/>
            <person name="Tang N."/>
            <person name="Roy S."/>
            <person name="Loubradou J."/>
            <person name="Henrissat B."/>
            <person name="Grigoriev I.V."/>
            <person name="Corradi N."/>
            <person name="Roux C."/>
            <person name="Martin F.M."/>
        </authorList>
    </citation>
    <scope>NUCLEOTIDE SEQUENCE [LARGE SCALE GENOMIC DNA]</scope>
    <source>
        <strain evidence="2 3">DAOM 194757</strain>
    </source>
</reference>
<accession>A0A397VVL4</accession>
<dbReference type="EMBL" id="QKWP01000280">
    <property type="protein sequence ID" value="RIB23056.1"/>
    <property type="molecule type" value="Genomic_DNA"/>
</dbReference>
<keyword evidence="1" id="KW-0472">Membrane</keyword>
<gene>
    <name evidence="2" type="ORF">C2G38_2073775</name>
</gene>
<evidence type="ECO:0000313" key="3">
    <source>
        <dbReference type="Proteomes" id="UP000266673"/>
    </source>
</evidence>
<keyword evidence="1" id="KW-0812">Transmembrane</keyword>
<proteinExistence type="predicted"/>
<evidence type="ECO:0000256" key="1">
    <source>
        <dbReference type="SAM" id="Phobius"/>
    </source>
</evidence>
<feature type="transmembrane region" description="Helical" evidence="1">
    <location>
        <begin position="42"/>
        <end position="60"/>
    </location>
</feature>
<evidence type="ECO:0000313" key="2">
    <source>
        <dbReference type="EMBL" id="RIB23056.1"/>
    </source>
</evidence>
<protein>
    <submittedName>
        <fullName evidence="2">Uncharacterized protein</fullName>
    </submittedName>
</protein>
<name>A0A397VVL4_9GLOM</name>